<keyword evidence="12" id="KW-1185">Reference proteome</keyword>
<dbReference type="OMA" id="FAIRFIM"/>
<organism evidence="11 12">
    <name type="scientific">Stachybotrys chlorohalonatus (strain IBT 40285)</name>
    <dbReference type="NCBI Taxonomy" id="1283841"/>
    <lineage>
        <taxon>Eukaryota</taxon>
        <taxon>Fungi</taxon>
        <taxon>Dikarya</taxon>
        <taxon>Ascomycota</taxon>
        <taxon>Pezizomycotina</taxon>
        <taxon>Sordariomycetes</taxon>
        <taxon>Hypocreomycetidae</taxon>
        <taxon>Hypocreales</taxon>
        <taxon>Stachybotryaceae</taxon>
        <taxon>Stachybotrys</taxon>
    </lineage>
</organism>
<dbReference type="STRING" id="1283841.A0A084Q807"/>
<accession>A0A084Q807</accession>
<dbReference type="InterPro" id="IPR003663">
    <property type="entry name" value="Sugar/inositol_transpt"/>
</dbReference>
<keyword evidence="3 7" id="KW-0813">Transport</keyword>
<keyword evidence="5 9" id="KW-1133">Transmembrane helix</keyword>
<sequence length="615" mass="68506">MEKETVAGTGEISHHEKNDLRDPKSFSDHADSPQGRRQSAAGNIIHNPLQDKSPATVVAEAQAFAEQYGLAEHKDLFGRGALVARDMHNFDTITELHEDELQALQYEKDHKWHGPKMLWYSIGLCAVGAATQGWDQTGANGANLSFPIEFGIDGPGRDEWIVGIINSIIFLTAGLIGAWIVDPLNHYFGRRGEIFITACCLVATPIGSGFAQSWQGLFAARFVMGIGIGAKNATVPIYSAEMAPARIRGALVMFWQLWVTAGIFLGFCANVIVMDVGAIAWRLELGSAFIPAFFLAAGIYFCPESPRWLMKHGKHAKAFESMCKLRAHPIIGCRDFYYSWVIYQEELKEAKGAGYFARLWDCFKVGRIRRANYGASTVMLAQQMCGINIISFYSSSIFRNAGYSHEEALYASLGYGAIQVVFTIPTLFLIDTKGRRTLTLATFPFMCVFLLAAGLSLLNDTGSRAAQIGPVVLFVYLFTIAYCLGEGPVAFQYSAEVFPTIQREQGMAWAVCINNTFAGILGLTFPRMQTVMTPTGAFCFYAGLNLIAWFMIFCFVRETKQMTLEELDQVFSVPTKSYLSYESRVWLPYFFKRHVLRKKIEKPGPIMETREYSPT</sequence>
<dbReference type="PROSITE" id="PS00217">
    <property type="entry name" value="SUGAR_TRANSPORT_2"/>
    <property type="match status" value="1"/>
</dbReference>
<dbReference type="Pfam" id="PF00083">
    <property type="entry name" value="Sugar_tr"/>
    <property type="match status" value="1"/>
</dbReference>
<feature type="transmembrane region" description="Helical" evidence="9">
    <location>
        <begin position="531"/>
        <end position="556"/>
    </location>
</feature>
<feature type="transmembrane region" description="Helical" evidence="9">
    <location>
        <begin position="506"/>
        <end position="525"/>
    </location>
</feature>
<dbReference type="EMBL" id="KL661927">
    <property type="protein sequence ID" value="KFA60092.1"/>
    <property type="molecule type" value="Genomic_DNA"/>
</dbReference>
<gene>
    <name evidence="11" type="ORF">S40285_09357</name>
</gene>
<feature type="domain" description="Major facilitator superfamily (MFS) profile" evidence="10">
    <location>
        <begin position="121"/>
        <end position="560"/>
    </location>
</feature>
<comment type="similarity">
    <text evidence="2 7">Belongs to the major facilitator superfamily. Sugar transporter (TC 2.A.1.1) family.</text>
</comment>
<dbReference type="GO" id="GO:0015798">
    <property type="term" value="P:myo-inositol transport"/>
    <property type="evidence" value="ECO:0007669"/>
    <property type="project" value="UniProtKB-ARBA"/>
</dbReference>
<evidence type="ECO:0000256" key="4">
    <source>
        <dbReference type="ARBA" id="ARBA00022692"/>
    </source>
</evidence>
<dbReference type="HOGENOM" id="CLU_001265_43_5_1"/>
<feature type="transmembrane region" description="Helical" evidence="9">
    <location>
        <begin position="373"/>
        <end position="393"/>
    </location>
</feature>
<feature type="transmembrane region" description="Helical" evidence="9">
    <location>
        <begin position="117"/>
        <end position="134"/>
    </location>
</feature>
<dbReference type="OrthoDB" id="5290825at2759"/>
<feature type="region of interest" description="Disordered" evidence="8">
    <location>
        <begin position="1"/>
        <end position="38"/>
    </location>
</feature>
<evidence type="ECO:0000256" key="2">
    <source>
        <dbReference type="ARBA" id="ARBA00010992"/>
    </source>
</evidence>
<dbReference type="PRINTS" id="PR00171">
    <property type="entry name" value="SUGRTRNSPORT"/>
</dbReference>
<feature type="compositionally biased region" description="Basic and acidic residues" evidence="8">
    <location>
        <begin position="12"/>
        <end position="31"/>
    </location>
</feature>
<keyword evidence="4 9" id="KW-0812">Transmembrane</keyword>
<proteinExistence type="inferred from homology"/>
<evidence type="ECO:0000256" key="1">
    <source>
        <dbReference type="ARBA" id="ARBA00004141"/>
    </source>
</evidence>
<dbReference type="GO" id="GO:0015791">
    <property type="term" value="P:polyol transmembrane transport"/>
    <property type="evidence" value="ECO:0007669"/>
    <property type="project" value="UniProtKB-ARBA"/>
</dbReference>
<dbReference type="GO" id="GO:0016020">
    <property type="term" value="C:membrane"/>
    <property type="evidence" value="ECO:0007669"/>
    <property type="project" value="UniProtKB-SubCell"/>
</dbReference>
<feature type="transmembrane region" description="Helical" evidence="9">
    <location>
        <begin position="193"/>
        <end position="212"/>
    </location>
</feature>
<feature type="transmembrane region" description="Helical" evidence="9">
    <location>
        <begin position="279"/>
        <end position="302"/>
    </location>
</feature>
<dbReference type="InterPro" id="IPR020846">
    <property type="entry name" value="MFS_dom"/>
</dbReference>
<feature type="transmembrane region" description="Helical" evidence="9">
    <location>
        <begin position="464"/>
        <end position="485"/>
    </location>
</feature>
<dbReference type="InterPro" id="IPR050814">
    <property type="entry name" value="Myo-inositol_Transporter"/>
</dbReference>
<dbReference type="Proteomes" id="UP000028524">
    <property type="component" value="Unassembled WGS sequence"/>
</dbReference>
<dbReference type="PANTHER" id="PTHR48020:SF13">
    <property type="entry name" value="MAJOR FACILITATOR SUPERFAMILY (MFS) PROFILE DOMAIN-CONTAINING PROTEIN"/>
    <property type="match status" value="1"/>
</dbReference>
<dbReference type="PROSITE" id="PS50850">
    <property type="entry name" value="MFS"/>
    <property type="match status" value="1"/>
</dbReference>
<name>A0A084Q807_STAC4</name>
<evidence type="ECO:0000256" key="7">
    <source>
        <dbReference type="RuleBase" id="RU003346"/>
    </source>
</evidence>
<dbReference type="InterPro" id="IPR036259">
    <property type="entry name" value="MFS_trans_sf"/>
</dbReference>
<dbReference type="NCBIfam" id="TIGR00879">
    <property type="entry name" value="SP"/>
    <property type="match status" value="1"/>
</dbReference>
<dbReference type="Gene3D" id="1.20.1250.20">
    <property type="entry name" value="MFS general substrate transporter like domains"/>
    <property type="match status" value="1"/>
</dbReference>
<keyword evidence="6 9" id="KW-0472">Membrane</keyword>
<dbReference type="InterPro" id="IPR005829">
    <property type="entry name" value="Sugar_transporter_CS"/>
</dbReference>
<dbReference type="AlphaFoldDB" id="A0A084Q807"/>
<feature type="transmembrane region" description="Helical" evidence="9">
    <location>
        <begin position="250"/>
        <end position="273"/>
    </location>
</feature>
<feature type="transmembrane region" description="Helical" evidence="9">
    <location>
        <begin position="218"/>
        <end position="238"/>
    </location>
</feature>
<dbReference type="InParanoid" id="A0A084Q807"/>
<dbReference type="PANTHER" id="PTHR48020">
    <property type="entry name" value="PROTON MYO-INOSITOL COTRANSPORTER"/>
    <property type="match status" value="1"/>
</dbReference>
<feature type="transmembrane region" description="Helical" evidence="9">
    <location>
        <begin position="160"/>
        <end position="181"/>
    </location>
</feature>
<dbReference type="SUPFAM" id="SSF103473">
    <property type="entry name" value="MFS general substrate transporter"/>
    <property type="match status" value="1"/>
</dbReference>
<feature type="transmembrane region" description="Helical" evidence="9">
    <location>
        <begin position="413"/>
        <end position="430"/>
    </location>
</feature>
<evidence type="ECO:0000259" key="10">
    <source>
        <dbReference type="PROSITE" id="PS50850"/>
    </source>
</evidence>
<evidence type="ECO:0000256" key="5">
    <source>
        <dbReference type="ARBA" id="ARBA00022989"/>
    </source>
</evidence>
<evidence type="ECO:0000313" key="11">
    <source>
        <dbReference type="EMBL" id="KFA60092.1"/>
    </source>
</evidence>
<evidence type="ECO:0000313" key="12">
    <source>
        <dbReference type="Proteomes" id="UP000028524"/>
    </source>
</evidence>
<dbReference type="InterPro" id="IPR005828">
    <property type="entry name" value="MFS_sugar_transport-like"/>
</dbReference>
<evidence type="ECO:0000256" key="9">
    <source>
        <dbReference type="SAM" id="Phobius"/>
    </source>
</evidence>
<evidence type="ECO:0000256" key="6">
    <source>
        <dbReference type="ARBA" id="ARBA00023136"/>
    </source>
</evidence>
<protein>
    <recommendedName>
        <fullName evidence="10">Major facilitator superfamily (MFS) profile domain-containing protein</fullName>
    </recommendedName>
</protein>
<evidence type="ECO:0000256" key="3">
    <source>
        <dbReference type="ARBA" id="ARBA00022448"/>
    </source>
</evidence>
<reference evidence="11 12" key="1">
    <citation type="journal article" date="2014" name="BMC Genomics">
        <title>Comparative genome sequencing reveals chemotype-specific gene clusters in the toxigenic black mold Stachybotrys.</title>
        <authorList>
            <person name="Semeiks J."/>
            <person name="Borek D."/>
            <person name="Otwinowski Z."/>
            <person name="Grishin N.V."/>
        </authorList>
    </citation>
    <scope>NUCLEOTIDE SEQUENCE [LARGE SCALE GENOMIC DNA]</scope>
    <source>
        <strain evidence="11 12">IBT 40285</strain>
    </source>
</reference>
<evidence type="ECO:0000256" key="8">
    <source>
        <dbReference type="SAM" id="MobiDB-lite"/>
    </source>
</evidence>
<dbReference type="FunFam" id="1.20.1250.20:FF:000474">
    <property type="entry name" value="Sugar transporter, putative"/>
    <property type="match status" value="1"/>
</dbReference>
<feature type="transmembrane region" description="Helical" evidence="9">
    <location>
        <begin position="437"/>
        <end position="458"/>
    </location>
</feature>
<comment type="subcellular location">
    <subcellularLocation>
        <location evidence="1">Membrane</location>
        <topology evidence="1">Multi-pass membrane protein</topology>
    </subcellularLocation>
</comment>
<dbReference type="GO" id="GO:0022857">
    <property type="term" value="F:transmembrane transporter activity"/>
    <property type="evidence" value="ECO:0007669"/>
    <property type="project" value="InterPro"/>
</dbReference>